<gene>
    <name evidence="2" type="ORF">AOQ84DRAFT_391634</name>
</gene>
<dbReference type="EMBL" id="KV750543">
    <property type="protein sequence ID" value="OCL04324.1"/>
    <property type="molecule type" value="Genomic_DNA"/>
</dbReference>
<dbReference type="InterPro" id="IPR018465">
    <property type="entry name" value="Scm3/HJURP"/>
</dbReference>
<dbReference type="Pfam" id="PF10384">
    <property type="entry name" value="Scm3"/>
    <property type="match status" value="1"/>
</dbReference>
<dbReference type="GO" id="GO:0005634">
    <property type="term" value="C:nucleus"/>
    <property type="evidence" value="ECO:0007669"/>
    <property type="project" value="InterPro"/>
</dbReference>
<dbReference type="Proteomes" id="UP000250140">
    <property type="component" value="Unassembled WGS sequence"/>
</dbReference>
<dbReference type="AlphaFoldDB" id="A0A8E2JPI4"/>
<proteinExistence type="predicted"/>
<feature type="region of interest" description="Disordered" evidence="1">
    <location>
        <begin position="138"/>
        <end position="163"/>
    </location>
</feature>
<dbReference type="OrthoDB" id="2420608at2759"/>
<dbReference type="PANTHER" id="PTHR15992">
    <property type="entry name" value="HOLLIDAY JUNCTION RECOGNITION PROTEIN"/>
    <property type="match status" value="1"/>
</dbReference>
<protein>
    <recommendedName>
        <fullName evidence="4">Myb-like domain-containing protein</fullName>
    </recommendedName>
</protein>
<dbReference type="InterPro" id="IPR009072">
    <property type="entry name" value="Histone-fold"/>
</dbReference>
<evidence type="ECO:0008006" key="4">
    <source>
        <dbReference type="Google" id="ProtNLM"/>
    </source>
</evidence>
<dbReference type="PANTHER" id="PTHR15992:SF5">
    <property type="entry name" value="HOLLIDAY JUNCTION RECOGNITION PROTEIN"/>
    <property type="match status" value="1"/>
</dbReference>
<dbReference type="Gene3D" id="1.10.20.10">
    <property type="entry name" value="Histone, subunit A"/>
    <property type="match status" value="1"/>
</dbReference>
<name>A0A8E2JPI4_9PEZI</name>
<sequence length="641" mass="71235">MSMMERPTKRLRTAMLDNREITSALERDRRYNDLRLKGTFENIFTKYAKDFTDVGDEIDLETGEIVVNNGHISRMRDEQDIGDRNAGRILRAFTEDMVKSFGDEDVNELEDVVGHLDDTIVNHSRAIEACESQVTSGNITNANVKGGPDIPRETHKSHKRTDTNSNVLNEEQPLPADAANGILGRKPDAAAFEALGQSIALQIARFMGEWREDTCNTDPQWSTPQLPIPAPDWRILPASRSVPLSRSQYSPPGSIWALSEPSTSFLPLHRSARRSPTGHSACSAIAETPRKDSHGVDDDYGDEISESNTDCVDASGEQILPNYLDRSHHTYSANTSAKRVGSGRKSRFTFSEADDNLLIQLKEEQQHPWAIICSNWPDIPPYTVQFHYHKHLKNRIRQVSEPINDVVEIEESQSHHSPSIIGEKSNTPKVSFSDLHNQHQEMSSTPKITRSPVKAGYILAMDKSDREPIGTSRISVTHRSAKLPKAPELAALAQASGVRENSISPENLDIAGTGSLSEIMESIEPSSLAGAQEPVSRGASPKHWKAKEANSFPEIVETVNSDQRTSRTTKFLSISEVTVSQAPTYRNQRAMGRKGANAKLKSGLFRQNARFPPETQHTPIKLLKKRKFQIDDSDSGDELAL</sequence>
<evidence type="ECO:0000256" key="1">
    <source>
        <dbReference type="SAM" id="MobiDB-lite"/>
    </source>
</evidence>
<feature type="region of interest" description="Disordered" evidence="1">
    <location>
        <begin position="525"/>
        <end position="548"/>
    </location>
</feature>
<accession>A0A8E2JPI4</accession>
<organism evidence="2 3">
    <name type="scientific">Glonium stellatum</name>
    <dbReference type="NCBI Taxonomy" id="574774"/>
    <lineage>
        <taxon>Eukaryota</taxon>
        <taxon>Fungi</taxon>
        <taxon>Dikarya</taxon>
        <taxon>Ascomycota</taxon>
        <taxon>Pezizomycotina</taxon>
        <taxon>Dothideomycetes</taxon>
        <taxon>Pleosporomycetidae</taxon>
        <taxon>Gloniales</taxon>
        <taxon>Gloniaceae</taxon>
        <taxon>Glonium</taxon>
    </lineage>
</organism>
<reference evidence="2 3" key="1">
    <citation type="journal article" date="2016" name="Nat. Commun.">
        <title>Ectomycorrhizal ecology is imprinted in the genome of the dominant symbiotic fungus Cenococcum geophilum.</title>
        <authorList>
            <consortium name="DOE Joint Genome Institute"/>
            <person name="Peter M."/>
            <person name="Kohler A."/>
            <person name="Ohm R.A."/>
            <person name="Kuo A."/>
            <person name="Krutzmann J."/>
            <person name="Morin E."/>
            <person name="Arend M."/>
            <person name="Barry K.W."/>
            <person name="Binder M."/>
            <person name="Choi C."/>
            <person name="Clum A."/>
            <person name="Copeland A."/>
            <person name="Grisel N."/>
            <person name="Haridas S."/>
            <person name="Kipfer T."/>
            <person name="LaButti K."/>
            <person name="Lindquist E."/>
            <person name="Lipzen A."/>
            <person name="Maire R."/>
            <person name="Meier B."/>
            <person name="Mihaltcheva S."/>
            <person name="Molinier V."/>
            <person name="Murat C."/>
            <person name="Poggeler S."/>
            <person name="Quandt C.A."/>
            <person name="Sperisen C."/>
            <person name="Tritt A."/>
            <person name="Tisserant E."/>
            <person name="Crous P.W."/>
            <person name="Henrissat B."/>
            <person name="Nehls U."/>
            <person name="Egli S."/>
            <person name="Spatafora J.W."/>
            <person name="Grigoriev I.V."/>
            <person name="Martin F.M."/>
        </authorList>
    </citation>
    <scope>NUCLEOTIDE SEQUENCE [LARGE SCALE GENOMIC DNA]</scope>
    <source>
        <strain evidence="2 3">CBS 207.34</strain>
    </source>
</reference>
<dbReference type="GO" id="GO:0042393">
    <property type="term" value="F:histone binding"/>
    <property type="evidence" value="ECO:0007669"/>
    <property type="project" value="InterPro"/>
</dbReference>
<dbReference type="GO" id="GO:0046982">
    <property type="term" value="F:protein heterodimerization activity"/>
    <property type="evidence" value="ECO:0007669"/>
    <property type="project" value="InterPro"/>
</dbReference>
<keyword evidence="3" id="KW-1185">Reference proteome</keyword>
<evidence type="ECO:0000313" key="2">
    <source>
        <dbReference type="EMBL" id="OCL04324.1"/>
    </source>
</evidence>
<evidence type="ECO:0000313" key="3">
    <source>
        <dbReference type="Proteomes" id="UP000250140"/>
    </source>
</evidence>